<organism evidence="6 7">
    <name type="scientific">Plastoroseomonas hellenica</name>
    <dbReference type="NCBI Taxonomy" id="2687306"/>
    <lineage>
        <taxon>Bacteria</taxon>
        <taxon>Pseudomonadati</taxon>
        <taxon>Pseudomonadota</taxon>
        <taxon>Alphaproteobacteria</taxon>
        <taxon>Acetobacterales</taxon>
        <taxon>Acetobacteraceae</taxon>
        <taxon>Plastoroseomonas</taxon>
    </lineage>
</organism>
<dbReference type="InterPro" id="IPR003313">
    <property type="entry name" value="AraC-bd"/>
</dbReference>
<keyword evidence="3" id="KW-0010">Activator</keyword>
<keyword evidence="7" id="KW-1185">Reference proteome</keyword>
<dbReference type="PANTHER" id="PTHR46796:SF2">
    <property type="entry name" value="TRANSCRIPTIONAL REGULATORY PROTEIN"/>
    <property type="match status" value="1"/>
</dbReference>
<evidence type="ECO:0000256" key="4">
    <source>
        <dbReference type="ARBA" id="ARBA00023163"/>
    </source>
</evidence>
<accession>A0ABS5EUP2</accession>
<dbReference type="SMART" id="SM00342">
    <property type="entry name" value="HTH_ARAC"/>
    <property type="match status" value="1"/>
</dbReference>
<dbReference type="Pfam" id="PF12833">
    <property type="entry name" value="HTH_18"/>
    <property type="match status" value="1"/>
</dbReference>
<keyword evidence="4" id="KW-0804">Transcription</keyword>
<evidence type="ECO:0000256" key="2">
    <source>
        <dbReference type="ARBA" id="ARBA00023125"/>
    </source>
</evidence>
<dbReference type="InterPro" id="IPR050204">
    <property type="entry name" value="AraC_XylS_family_regulators"/>
</dbReference>
<evidence type="ECO:0000313" key="7">
    <source>
        <dbReference type="Proteomes" id="UP001196870"/>
    </source>
</evidence>
<protein>
    <submittedName>
        <fullName evidence="6">AraC family transcriptional regulator</fullName>
    </submittedName>
</protein>
<dbReference type="InterPro" id="IPR009057">
    <property type="entry name" value="Homeodomain-like_sf"/>
</dbReference>
<dbReference type="EMBL" id="JAAGBB010000006">
    <property type="protein sequence ID" value="MBR0664026.1"/>
    <property type="molecule type" value="Genomic_DNA"/>
</dbReference>
<dbReference type="InterPro" id="IPR018060">
    <property type="entry name" value="HTH_AraC"/>
</dbReference>
<dbReference type="Pfam" id="PF02311">
    <property type="entry name" value="AraC_binding"/>
    <property type="match status" value="1"/>
</dbReference>
<dbReference type="Proteomes" id="UP001196870">
    <property type="component" value="Unassembled WGS sequence"/>
</dbReference>
<reference evidence="7" key="1">
    <citation type="journal article" date="2021" name="Syst. Appl. Microbiol.">
        <title>Roseomonas hellenica sp. nov., isolated from roots of wild-growing Alkanna tinctoria.</title>
        <authorList>
            <person name="Rat A."/>
            <person name="Naranjo H.D."/>
            <person name="Lebbe L."/>
            <person name="Cnockaert M."/>
            <person name="Krigas N."/>
            <person name="Grigoriadou K."/>
            <person name="Maloupa E."/>
            <person name="Willems A."/>
        </authorList>
    </citation>
    <scope>NUCLEOTIDE SEQUENCE [LARGE SCALE GENOMIC DNA]</scope>
    <source>
        <strain evidence="7">LMG 31523</strain>
    </source>
</reference>
<dbReference type="PROSITE" id="PS01124">
    <property type="entry name" value="HTH_ARAC_FAMILY_2"/>
    <property type="match status" value="1"/>
</dbReference>
<feature type="domain" description="HTH araC/xylS-type" evidence="5">
    <location>
        <begin position="192"/>
        <end position="289"/>
    </location>
</feature>
<dbReference type="SUPFAM" id="SSF46689">
    <property type="entry name" value="Homeodomain-like"/>
    <property type="match status" value="2"/>
</dbReference>
<dbReference type="Gene3D" id="1.10.10.60">
    <property type="entry name" value="Homeodomain-like"/>
    <property type="match status" value="1"/>
</dbReference>
<keyword evidence="1" id="KW-0805">Transcription regulation</keyword>
<dbReference type="PROSITE" id="PS00041">
    <property type="entry name" value="HTH_ARAC_FAMILY_1"/>
    <property type="match status" value="1"/>
</dbReference>
<dbReference type="SUPFAM" id="SSF51215">
    <property type="entry name" value="Regulatory protein AraC"/>
    <property type="match status" value="1"/>
</dbReference>
<keyword evidence="2" id="KW-0238">DNA-binding</keyword>
<dbReference type="InterPro" id="IPR037923">
    <property type="entry name" value="HTH-like"/>
</dbReference>
<proteinExistence type="predicted"/>
<evidence type="ECO:0000313" key="6">
    <source>
        <dbReference type="EMBL" id="MBR0664026.1"/>
    </source>
</evidence>
<gene>
    <name evidence="6" type="ORF">GXW71_06615</name>
</gene>
<comment type="caution">
    <text evidence="6">The sequence shown here is derived from an EMBL/GenBank/DDBJ whole genome shotgun (WGS) entry which is preliminary data.</text>
</comment>
<sequence length="297" mass="32292">MGTDLTPRAFQGLGRSCETPGGGSIVPAPPSPGIERIEARFFGDAFTPHRHDTYALGVTLDGVQRFRYRGEERHSLPGQVIALHPDELHDGGAGTEDGLRYRMLYLEPSLLLRALGDQAPLPFVRQPVLTDPSLRAALLAALTPLEEGLDEILVADVVAAVARGLARHAGRPLKPSGRLAPRQVLLARRQVLLARDHLEAHATRAVGAAELEGVTGLDRYALSRHFRALLGTSPHRFLLMRRLQRARRMIRAGESLADIAAATGFADQSHLNRHFKKAFGLTPGRWAALLGAGRQRA</sequence>
<evidence type="ECO:0000259" key="5">
    <source>
        <dbReference type="PROSITE" id="PS01124"/>
    </source>
</evidence>
<dbReference type="PANTHER" id="PTHR46796">
    <property type="entry name" value="HTH-TYPE TRANSCRIPTIONAL ACTIVATOR RHAS-RELATED"/>
    <property type="match status" value="1"/>
</dbReference>
<dbReference type="InterPro" id="IPR018062">
    <property type="entry name" value="HTH_AraC-typ_CS"/>
</dbReference>
<evidence type="ECO:0000256" key="3">
    <source>
        <dbReference type="ARBA" id="ARBA00023159"/>
    </source>
</evidence>
<name>A0ABS5EUP2_9PROT</name>
<evidence type="ECO:0000256" key="1">
    <source>
        <dbReference type="ARBA" id="ARBA00023015"/>
    </source>
</evidence>